<dbReference type="CDD" id="cd00190">
    <property type="entry name" value="Tryp_SPc"/>
    <property type="match status" value="1"/>
</dbReference>
<feature type="chain" id="PRO_5032669274" description="Peptidase S1 domain-containing protein" evidence="6">
    <location>
        <begin position="19"/>
        <end position="282"/>
    </location>
</feature>
<dbReference type="AlphaFoldDB" id="A0A813UPS2"/>
<feature type="signal peptide" evidence="6">
    <location>
        <begin position="1"/>
        <end position="18"/>
    </location>
</feature>
<keyword evidence="4" id="KW-1015">Disulfide bond</keyword>
<proteinExistence type="predicted"/>
<dbReference type="PROSITE" id="PS00135">
    <property type="entry name" value="TRYPSIN_SER"/>
    <property type="match status" value="1"/>
</dbReference>
<organism evidence="8 9">
    <name type="scientific">Adineta ricciae</name>
    <name type="common">Rotifer</name>
    <dbReference type="NCBI Taxonomy" id="249248"/>
    <lineage>
        <taxon>Eukaryota</taxon>
        <taxon>Metazoa</taxon>
        <taxon>Spiralia</taxon>
        <taxon>Gnathifera</taxon>
        <taxon>Rotifera</taxon>
        <taxon>Eurotatoria</taxon>
        <taxon>Bdelloidea</taxon>
        <taxon>Adinetida</taxon>
        <taxon>Adinetidae</taxon>
        <taxon>Adineta</taxon>
    </lineage>
</organism>
<sequence>MLVKVTFLVTFFGLSVLATDYPKDACGLRPLKARSDDTARIVGGTVSTRGDCNVLSFRPWQISMERNGKHICGGSLINDQWIVTAAHCVSGNTNPSVYRIIFGVHDRLISDSWVISRTVQSVIVHPSYVASNFKNDIALMKLSTKVEPYTEYYMPVCFPNATQTFEGATGITTGWGAPVYGGSLLRYLTEVPTPVLSDTACKARYNTGMINSANQICSGGNSKGACQGDSGGPFVVSDPTRNGRYVLAGLTSWGIGCGDGGVYTRLSAYKAWIESLAGATLY</sequence>
<name>A0A813UPS2_ADIRI</name>
<evidence type="ECO:0000313" key="8">
    <source>
        <dbReference type="EMBL" id="CAF0826650.1"/>
    </source>
</evidence>
<evidence type="ECO:0000256" key="2">
    <source>
        <dbReference type="ARBA" id="ARBA00022801"/>
    </source>
</evidence>
<dbReference type="GO" id="GO:0004252">
    <property type="term" value="F:serine-type endopeptidase activity"/>
    <property type="evidence" value="ECO:0007669"/>
    <property type="project" value="InterPro"/>
</dbReference>
<dbReference type="SMART" id="SM00020">
    <property type="entry name" value="Tryp_SPc"/>
    <property type="match status" value="1"/>
</dbReference>
<dbReference type="InterPro" id="IPR001254">
    <property type="entry name" value="Trypsin_dom"/>
</dbReference>
<gene>
    <name evidence="8" type="ORF">EDS130_LOCUS6127</name>
</gene>
<dbReference type="SUPFAM" id="SSF50494">
    <property type="entry name" value="Trypsin-like serine proteases"/>
    <property type="match status" value="1"/>
</dbReference>
<keyword evidence="3 5" id="KW-0720">Serine protease</keyword>
<accession>A0A813UPS2</accession>
<dbReference type="GO" id="GO:0006508">
    <property type="term" value="P:proteolysis"/>
    <property type="evidence" value="ECO:0007669"/>
    <property type="project" value="UniProtKB-KW"/>
</dbReference>
<dbReference type="InterPro" id="IPR043504">
    <property type="entry name" value="Peptidase_S1_PA_chymotrypsin"/>
</dbReference>
<evidence type="ECO:0000259" key="7">
    <source>
        <dbReference type="PROSITE" id="PS50240"/>
    </source>
</evidence>
<dbReference type="PANTHER" id="PTHR24252:SF7">
    <property type="entry name" value="HYALIN"/>
    <property type="match status" value="1"/>
</dbReference>
<keyword evidence="2 5" id="KW-0378">Hydrolase</keyword>
<dbReference type="FunFam" id="2.40.10.10:FF:000003">
    <property type="entry name" value="Transmembrane serine protease 3"/>
    <property type="match status" value="1"/>
</dbReference>
<dbReference type="Proteomes" id="UP000663852">
    <property type="component" value="Unassembled WGS sequence"/>
</dbReference>
<feature type="domain" description="Peptidase S1" evidence="7">
    <location>
        <begin position="41"/>
        <end position="278"/>
    </location>
</feature>
<keyword evidence="6" id="KW-0732">Signal</keyword>
<evidence type="ECO:0000256" key="6">
    <source>
        <dbReference type="SAM" id="SignalP"/>
    </source>
</evidence>
<dbReference type="PANTHER" id="PTHR24252">
    <property type="entry name" value="ACROSIN-RELATED"/>
    <property type="match status" value="1"/>
</dbReference>
<dbReference type="InterPro" id="IPR009003">
    <property type="entry name" value="Peptidase_S1_PA"/>
</dbReference>
<reference evidence="8" key="1">
    <citation type="submission" date="2021-02" db="EMBL/GenBank/DDBJ databases">
        <authorList>
            <person name="Nowell W R."/>
        </authorList>
    </citation>
    <scope>NUCLEOTIDE SEQUENCE</scope>
</reference>
<dbReference type="Pfam" id="PF00089">
    <property type="entry name" value="Trypsin"/>
    <property type="match status" value="1"/>
</dbReference>
<evidence type="ECO:0000256" key="5">
    <source>
        <dbReference type="RuleBase" id="RU363034"/>
    </source>
</evidence>
<dbReference type="PROSITE" id="PS50240">
    <property type="entry name" value="TRYPSIN_DOM"/>
    <property type="match status" value="1"/>
</dbReference>
<comment type="caution">
    <text evidence="8">The sequence shown here is derived from an EMBL/GenBank/DDBJ whole genome shotgun (WGS) entry which is preliminary data.</text>
</comment>
<evidence type="ECO:0000256" key="4">
    <source>
        <dbReference type="ARBA" id="ARBA00023157"/>
    </source>
</evidence>
<dbReference type="InterPro" id="IPR033116">
    <property type="entry name" value="TRYPSIN_SER"/>
</dbReference>
<dbReference type="EMBL" id="CAJNOJ010000017">
    <property type="protein sequence ID" value="CAF0826650.1"/>
    <property type="molecule type" value="Genomic_DNA"/>
</dbReference>
<dbReference type="PRINTS" id="PR00722">
    <property type="entry name" value="CHYMOTRYPSIN"/>
</dbReference>
<evidence type="ECO:0000313" key="9">
    <source>
        <dbReference type="Proteomes" id="UP000663852"/>
    </source>
</evidence>
<evidence type="ECO:0000256" key="1">
    <source>
        <dbReference type="ARBA" id="ARBA00022670"/>
    </source>
</evidence>
<evidence type="ECO:0000256" key="3">
    <source>
        <dbReference type="ARBA" id="ARBA00022825"/>
    </source>
</evidence>
<dbReference type="InterPro" id="IPR001314">
    <property type="entry name" value="Peptidase_S1A"/>
</dbReference>
<keyword evidence="1 5" id="KW-0645">Protease</keyword>
<dbReference type="OrthoDB" id="546450at2759"/>
<dbReference type="PROSITE" id="PS00134">
    <property type="entry name" value="TRYPSIN_HIS"/>
    <property type="match status" value="1"/>
</dbReference>
<dbReference type="Gene3D" id="2.40.10.10">
    <property type="entry name" value="Trypsin-like serine proteases"/>
    <property type="match status" value="1"/>
</dbReference>
<protein>
    <recommendedName>
        <fullName evidence="7">Peptidase S1 domain-containing protein</fullName>
    </recommendedName>
</protein>
<dbReference type="InterPro" id="IPR018114">
    <property type="entry name" value="TRYPSIN_HIS"/>
</dbReference>